<sequence length="255" mass="28460">MITIEEPELEEVLLSTPLYPDYFLGIFHTIILHRTFPTLSFRGGVVSYTSCIGTEDVDCKNFDVTYVRVTSKALHEKVSEPVLSFSKLLSEELQTSPSGIAKGSISLAFVTNRKGSWVLGADSFPWERWTINIELQLPRKAESEEYRRKLSSQLQGELLYVLDCINTPENYLPELGSSQADCESLIDFSMPEISPYRFKIAYNTGTRPTMSGKPLGVRHDDGEISVKMPTGNMNIPGRQVSFGPHLAYPDAGSNP</sequence>
<dbReference type="GO" id="GO:0000045">
    <property type="term" value="P:autophagosome assembly"/>
    <property type="evidence" value="ECO:0007669"/>
    <property type="project" value="TreeGrafter"/>
</dbReference>
<dbReference type="OrthoDB" id="10259639at2759"/>
<dbReference type="PANTHER" id="PTHR13292:SF0">
    <property type="entry name" value="AUTOPHAGY-RELATED PROTEIN 101"/>
    <property type="match status" value="1"/>
</dbReference>
<dbReference type="GO" id="GO:0000407">
    <property type="term" value="C:phagophore assembly site"/>
    <property type="evidence" value="ECO:0007669"/>
    <property type="project" value="TreeGrafter"/>
</dbReference>
<proteinExistence type="inferred from homology"/>
<dbReference type="GO" id="GO:0019901">
    <property type="term" value="F:protein kinase binding"/>
    <property type="evidence" value="ECO:0007669"/>
    <property type="project" value="TreeGrafter"/>
</dbReference>
<comment type="similarity">
    <text evidence="1">Belongs to the ATG101 family.</text>
</comment>
<protein>
    <recommendedName>
        <fullName evidence="2">Autophagy-related protein 101</fullName>
    </recommendedName>
</protein>
<evidence type="ECO:0000313" key="5">
    <source>
        <dbReference type="Proteomes" id="UP000275846"/>
    </source>
</evidence>
<dbReference type="Pfam" id="PF07855">
    <property type="entry name" value="ATG101"/>
    <property type="match status" value="1"/>
</dbReference>
<evidence type="ECO:0000256" key="2">
    <source>
        <dbReference type="ARBA" id="ARBA00018874"/>
    </source>
</evidence>
<evidence type="ECO:0000256" key="1">
    <source>
        <dbReference type="ARBA" id="ARBA00007130"/>
    </source>
</evidence>
<reference evidence="4 5" key="2">
    <citation type="submission" date="2018-11" db="EMBL/GenBank/DDBJ databases">
        <authorList>
            <consortium name="Pathogen Informatics"/>
        </authorList>
    </citation>
    <scope>NUCLEOTIDE SEQUENCE [LARGE SCALE GENOMIC DNA]</scope>
    <source>
        <strain evidence="4 5">NST_G2</strain>
    </source>
</reference>
<dbReference type="Proteomes" id="UP000275846">
    <property type="component" value="Unassembled WGS sequence"/>
</dbReference>
<dbReference type="GO" id="GO:1990316">
    <property type="term" value="C:Atg1/ULK1 kinase complex"/>
    <property type="evidence" value="ECO:0007669"/>
    <property type="project" value="TreeGrafter"/>
</dbReference>
<gene>
    <name evidence="4" type="ORF">SSLN_LOCUS15320</name>
</gene>
<keyword evidence="3" id="KW-0072">Autophagy</keyword>
<dbReference type="InterPro" id="IPR012445">
    <property type="entry name" value="ATG101"/>
</dbReference>
<dbReference type="WBParaSite" id="SSLN_0001589401-mRNA-1">
    <property type="protein sequence ID" value="SSLN_0001589401-mRNA-1"/>
    <property type="gene ID" value="SSLN_0001589401"/>
</dbReference>
<dbReference type="AlphaFoldDB" id="A0A183TFS2"/>
<evidence type="ECO:0000313" key="6">
    <source>
        <dbReference type="WBParaSite" id="SSLN_0001589401-mRNA-1"/>
    </source>
</evidence>
<evidence type="ECO:0000313" key="4">
    <source>
        <dbReference type="EMBL" id="VDM01706.1"/>
    </source>
</evidence>
<organism evidence="6">
    <name type="scientific">Schistocephalus solidus</name>
    <name type="common">Tapeworm</name>
    <dbReference type="NCBI Taxonomy" id="70667"/>
    <lineage>
        <taxon>Eukaryota</taxon>
        <taxon>Metazoa</taxon>
        <taxon>Spiralia</taxon>
        <taxon>Lophotrochozoa</taxon>
        <taxon>Platyhelminthes</taxon>
        <taxon>Cestoda</taxon>
        <taxon>Eucestoda</taxon>
        <taxon>Diphyllobothriidea</taxon>
        <taxon>Diphyllobothriidae</taxon>
        <taxon>Schistocephalus</taxon>
    </lineage>
</organism>
<dbReference type="EMBL" id="UYSU01039815">
    <property type="protein sequence ID" value="VDM01706.1"/>
    <property type="molecule type" value="Genomic_DNA"/>
</dbReference>
<keyword evidence="5" id="KW-1185">Reference proteome</keyword>
<name>A0A183TFS2_SCHSO</name>
<evidence type="ECO:0000256" key="3">
    <source>
        <dbReference type="ARBA" id="ARBA00023006"/>
    </source>
</evidence>
<accession>A0A183TFS2</accession>
<dbReference type="PANTHER" id="PTHR13292">
    <property type="entry name" value="AUTOPHAGY-RELATED PROTEIN 101"/>
    <property type="match status" value="1"/>
</dbReference>
<reference evidence="6" key="1">
    <citation type="submission" date="2016-06" db="UniProtKB">
        <authorList>
            <consortium name="WormBaseParasite"/>
        </authorList>
    </citation>
    <scope>IDENTIFICATION</scope>
</reference>
<dbReference type="STRING" id="70667.A0A183TFS2"/>